<sequence length="1011" mass="112702">MKAAARASLFSTLALLGSGCRDVDGSTPIANMQFTQVGVLLLSCVLLLAAHGLNQLRRRANSQRQQALSLLNQQEHRYRTLVENLHVVTWEMSLPSMRFIYVSPHAKDLLGIAAEEWLQPDFFHTQLHPEDLVRVTQLLQQQANNSDGQSFDFRLLRRNGQACWVRAIINSVSSEEYEAIALNGLLVDIQEQKAGELALRTSEQKFASVFHNFPDSIALADAASGKLLSINQTFEQQFGFCAAEAIGKTSTQLGTWAEQGVGPGLLERLSTQTQSNLEVRFKRRDDSEFTGLMSSRSVQLNQQDILVVVIRDISALKVTQQQLELSEQKFSSAFHASPDGLLITRRGDGKLLDVNEGFTRITGYSRAHALGKSTFELGLWNDIKDRERMVELLRSQGTVRDMLSKVTDIYGNLRDVEISTEAVVVNGEDCMLSIARDVTDRLKMESSLRQAATVFENTNEGVIITDGEGTILAVNKAFARITGHPEDQLLGQPMSKLGEYTEDSHLIREVAHALRDEGQWQGEAWNRRKNGELYAAWINISQVLNVDGSLNHLVAVFSDITPLKHTQARLDHQAHHDPLTDLPNRTLFEARLREALHAQQSNQSTGVGALLFIDLDRFKQINDSLGHPVGDMLLKSASQRLCAVLRDIDTVARHGGDEFIVLLPNLHTDEDAASVADKLLAVFHQPFLAAGHEFFVSASIGISLFPTDASDVNSLIKHADAAMYRAKKQGRNRYAFYTRELTIDAHQRMEMETDMRRGLERSEFILYYQPKLDLAERKLNGMEALVRWNHPQRGMVEPDQFIPLAEETGLIVELGKHILELACIQLAEWRQQGLSPPRMAINVSGAQLVGNKLVDDIRHALEVHNIPSSLLELEITEDFVMNQNREAIKLLDVFHDMGIHLSIDDFGTGYSSLAYLKEMPLDTLKIDRSFVSGLPNNHHDAAISKTIIVLAHNLGMSVVAEGVENSAQQTMLAEQGCDTVQGYHISPPLPADAFSSRFLQRAPSQRPSQPV</sequence>
<dbReference type="PANTHER" id="PTHR44757">
    <property type="entry name" value="DIGUANYLATE CYCLASE DGCP"/>
    <property type="match status" value="1"/>
</dbReference>
<dbReference type="SUPFAM" id="SSF141868">
    <property type="entry name" value="EAL domain-like"/>
    <property type="match status" value="1"/>
</dbReference>
<comment type="caution">
    <text evidence="5">The sequence shown here is derived from an EMBL/GenBank/DDBJ whole genome shotgun (WGS) entry which is preliminary data.</text>
</comment>
<dbReference type="InterPro" id="IPR052155">
    <property type="entry name" value="Biofilm_reg_signaling"/>
</dbReference>
<dbReference type="NCBIfam" id="TIGR00229">
    <property type="entry name" value="sensory_box"/>
    <property type="match status" value="4"/>
</dbReference>
<dbReference type="InterPro" id="IPR029787">
    <property type="entry name" value="Nucleotide_cyclase"/>
</dbReference>
<dbReference type="PROSITE" id="PS50883">
    <property type="entry name" value="EAL"/>
    <property type="match status" value="1"/>
</dbReference>
<dbReference type="Pfam" id="PF08447">
    <property type="entry name" value="PAS_3"/>
    <property type="match status" value="1"/>
</dbReference>
<feature type="domain" description="PAC" evidence="2">
    <location>
        <begin position="520"/>
        <end position="572"/>
    </location>
</feature>
<dbReference type="SMART" id="SM00091">
    <property type="entry name" value="PAS"/>
    <property type="match status" value="4"/>
</dbReference>
<dbReference type="Gene3D" id="3.30.70.270">
    <property type="match status" value="1"/>
</dbReference>
<dbReference type="FunFam" id="3.20.20.450:FF:000001">
    <property type="entry name" value="Cyclic di-GMP phosphodiesterase yahA"/>
    <property type="match status" value="1"/>
</dbReference>
<dbReference type="SMART" id="SM00086">
    <property type="entry name" value="PAC"/>
    <property type="match status" value="4"/>
</dbReference>
<dbReference type="Gene3D" id="3.20.20.450">
    <property type="entry name" value="EAL domain"/>
    <property type="match status" value="1"/>
</dbReference>
<dbReference type="SMART" id="SM00052">
    <property type="entry name" value="EAL"/>
    <property type="match status" value="1"/>
</dbReference>
<organism evidence="5">
    <name type="scientific">marine sediment metagenome</name>
    <dbReference type="NCBI Taxonomy" id="412755"/>
    <lineage>
        <taxon>unclassified sequences</taxon>
        <taxon>metagenomes</taxon>
        <taxon>ecological metagenomes</taxon>
    </lineage>
</organism>
<dbReference type="InterPro" id="IPR001633">
    <property type="entry name" value="EAL_dom"/>
</dbReference>
<dbReference type="InterPro" id="IPR000014">
    <property type="entry name" value="PAS"/>
</dbReference>
<dbReference type="FunFam" id="3.30.70.270:FF:000001">
    <property type="entry name" value="Diguanylate cyclase domain protein"/>
    <property type="match status" value="1"/>
</dbReference>
<evidence type="ECO:0000259" key="3">
    <source>
        <dbReference type="PROSITE" id="PS50883"/>
    </source>
</evidence>
<accession>A0A0F9W733</accession>
<dbReference type="SUPFAM" id="SSF55073">
    <property type="entry name" value="Nucleotide cyclase"/>
    <property type="match status" value="1"/>
</dbReference>
<dbReference type="InterPro" id="IPR000160">
    <property type="entry name" value="GGDEF_dom"/>
</dbReference>
<dbReference type="InterPro" id="IPR035919">
    <property type="entry name" value="EAL_sf"/>
</dbReference>
<dbReference type="CDD" id="cd00130">
    <property type="entry name" value="PAS"/>
    <property type="match status" value="4"/>
</dbReference>
<feature type="domain" description="PAC" evidence="2">
    <location>
        <begin position="149"/>
        <end position="201"/>
    </location>
</feature>
<dbReference type="SMART" id="SM00267">
    <property type="entry name" value="GGDEF"/>
    <property type="match status" value="1"/>
</dbReference>
<dbReference type="AlphaFoldDB" id="A0A0F9W733"/>
<dbReference type="Pfam" id="PF00563">
    <property type="entry name" value="EAL"/>
    <property type="match status" value="1"/>
</dbReference>
<dbReference type="Pfam" id="PF00990">
    <property type="entry name" value="GGDEF"/>
    <property type="match status" value="1"/>
</dbReference>
<name>A0A0F9W733_9ZZZZ</name>
<dbReference type="Gene3D" id="3.30.450.20">
    <property type="entry name" value="PAS domain"/>
    <property type="match status" value="4"/>
</dbReference>
<gene>
    <name evidence="5" type="ORF">LCGC14_0047830</name>
</gene>
<reference evidence="5" key="1">
    <citation type="journal article" date="2015" name="Nature">
        <title>Complex archaea that bridge the gap between prokaryotes and eukaryotes.</title>
        <authorList>
            <person name="Spang A."/>
            <person name="Saw J.H."/>
            <person name="Jorgensen S.L."/>
            <person name="Zaremba-Niedzwiedzka K."/>
            <person name="Martijn J."/>
            <person name="Lind A.E."/>
            <person name="van Eijk R."/>
            <person name="Schleper C."/>
            <person name="Guy L."/>
            <person name="Ettema T.J."/>
        </authorList>
    </citation>
    <scope>NUCLEOTIDE SEQUENCE</scope>
</reference>
<feature type="domain" description="PAS" evidence="1">
    <location>
        <begin position="202"/>
        <end position="249"/>
    </location>
</feature>
<evidence type="ECO:0000313" key="5">
    <source>
        <dbReference type="EMBL" id="KKO08088.1"/>
    </source>
</evidence>
<dbReference type="SUPFAM" id="SSF55785">
    <property type="entry name" value="PYP-like sensor domain (PAS domain)"/>
    <property type="match status" value="4"/>
</dbReference>
<evidence type="ECO:0008006" key="6">
    <source>
        <dbReference type="Google" id="ProtNLM"/>
    </source>
</evidence>
<dbReference type="CDD" id="cd01949">
    <property type="entry name" value="GGDEF"/>
    <property type="match status" value="1"/>
</dbReference>
<dbReference type="InterPro" id="IPR035965">
    <property type="entry name" value="PAS-like_dom_sf"/>
</dbReference>
<feature type="domain" description="GGDEF" evidence="4">
    <location>
        <begin position="606"/>
        <end position="739"/>
    </location>
</feature>
<evidence type="ECO:0000259" key="1">
    <source>
        <dbReference type="PROSITE" id="PS50112"/>
    </source>
</evidence>
<proteinExistence type="predicted"/>
<dbReference type="PANTHER" id="PTHR44757:SF2">
    <property type="entry name" value="BIOFILM ARCHITECTURE MAINTENANCE PROTEIN MBAA"/>
    <property type="match status" value="1"/>
</dbReference>
<dbReference type="InterPro" id="IPR013655">
    <property type="entry name" value="PAS_fold_3"/>
</dbReference>
<protein>
    <recommendedName>
        <fullName evidence="6">Diguanylate cyclase/phosphodiesterase with PAS/PAC sensor(S)</fullName>
    </recommendedName>
</protein>
<feature type="domain" description="PAS" evidence="1">
    <location>
        <begin position="447"/>
        <end position="492"/>
    </location>
</feature>
<dbReference type="Pfam" id="PF13188">
    <property type="entry name" value="PAS_8"/>
    <property type="match status" value="1"/>
</dbReference>
<dbReference type="InterPro" id="IPR043128">
    <property type="entry name" value="Rev_trsase/Diguanyl_cyclase"/>
</dbReference>
<dbReference type="EMBL" id="LAZR01000010">
    <property type="protein sequence ID" value="KKO08088.1"/>
    <property type="molecule type" value="Genomic_DNA"/>
</dbReference>
<dbReference type="InterPro" id="IPR000700">
    <property type="entry name" value="PAS-assoc_C"/>
</dbReference>
<dbReference type="PROSITE" id="PS51257">
    <property type="entry name" value="PROKAR_LIPOPROTEIN"/>
    <property type="match status" value="1"/>
</dbReference>
<dbReference type="Pfam" id="PF13426">
    <property type="entry name" value="PAS_9"/>
    <property type="match status" value="2"/>
</dbReference>
<feature type="domain" description="PAS" evidence="1">
    <location>
        <begin position="74"/>
        <end position="146"/>
    </location>
</feature>
<dbReference type="NCBIfam" id="TIGR00254">
    <property type="entry name" value="GGDEF"/>
    <property type="match status" value="1"/>
</dbReference>
<dbReference type="PROSITE" id="PS50112">
    <property type="entry name" value="PAS"/>
    <property type="match status" value="4"/>
</dbReference>
<feature type="domain" description="PAS" evidence="1">
    <location>
        <begin position="326"/>
        <end position="375"/>
    </location>
</feature>
<dbReference type="PROSITE" id="PS50887">
    <property type="entry name" value="GGDEF"/>
    <property type="match status" value="1"/>
</dbReference>
<dbReference type="InterPro" id="IPR001610">
    <property type="entry name" value="PAC"/>
</dbReference>
<feature type="domain" description="EAL" evidence="3">
    <location>
        <begin position="748"/>
        <end position="1002"/>
    </location>
</feature>
<evidence type="ECO:0000259" key="4">
    <source>
        <dbReference type="PROSITE" id="PS50887"/>
    </source>
</evidence>
<evidence type="ECO:0000259" key="2">
    <source>
        <dbReference type="PROSITE" id="PS50113"/>
    </source>
</evidence>
<dbReference type="PROSITE" id="PS50113">
    <property type="entry name" value="PAC"/>
    <property type="match status" value="2"/>
</dbReference>
<dbReference type="CDD" id="cd01948">
    <property type="entry name" value="EAL"/>
    <property type="match status" value="1"/>
</dbReference>